<sequence length="197" mass="22899">MVEIDGLSLLSRTILTIRNSSCFQHIWVSTDDKKIAMEAEKYGARVHIRPPHYARDESSSIEAVMEFLEVHSKVQNFSLFQCTSVFLRENYIQEAVEKFQTHDCVFAVKRIHYLRWKMVDDKILPVGFNAEARPRRQDWSGDLVEAGMFYFSKRKLAMKGIFQNEKCSVVEIAPEDGLEIDSYRDLTIARSIIKDEL</sequence>
<dbReference type="GO" id="GO:0008781">
    <property type="term" value="F:N-acylneuraminate cytidylyltransferase activity"/>
    <property type="evidence" value="ECO:0007669"/>
    <property type="project" value="TreeGrafter"/>
</dbReference>
<protein>
    <submittedName>
        <fullName evidence="2">N-acylneuraminate cytidylyltransferase A</fullName>
    </submittedName>
</protein>
<dbReference type="InterPro" id="IPR003329">
    <property type="entry name" value="Cytidylyl_trans"/>
</dbReference>
<dbReference type="Proteomes" id="UP000515160">
    <property type="component" value="Chromosome 3"/>
</dbReference>
<dbReference type="OrthoDB" id="10262032at2759"/>
<reference evidence="2" key="1">
    <citation type="submission" date="2025-08" db="UniProtKB">
        <authorList>
            <consortium name="RefSeq"/>
        </authorList>
    </citation>
    <scope>IDENTIFICATION</scope>
    <source>
        <strain evidence="2">15112-1751.03</strain>
        <tissue evidence="2">Whole Adult</tissue>
    </source>
</reference>
<keyword evidence="1" id="KW-1185">Reference proteome</keyword>
<evidence type="ECO:0000313" key="2">
    <source>
        <dbReference type="RefSeq" id="XP_051860667.1"/>
    </source>
</evidence>
<keyword evidence="2" id="KW-0548">Nucleotidyltransferase</keyword>
<organism evidence="1 2">
    <name type="scientific">Drosophila albomicans</name>
    <name type="common">Fruit fly</name>
    <dbReference type="NCBI Taxonomy" id="7291"/>
    <lineage>
        <taxon>Eukaryota</taxon>
        <taxon>Metazoa</taxon>
        <taxon>Ecdysozoa</taxon>
        <taxon>Arthropoda</taxon>
        <taxon>Hexapoda</taxon>
        <taxon>Insecta</taxon>
        <taxon>Pterygota</taxon>
        <taxon>Neoptera</taxon>
        <taxon>Endopterygota</taxon>
        <taxon>Diptera</taxon>
        <taxon>Brachycera</taxon>
        <taxon>Muscomorpha</taxon>
        <taxon>Ephydroidea</taxon>
        <taxon>Drosophilidae</taxon>
        <taxon>Drosophila</taxon>
    </lineage>
</organism>
<dbReference type="InterPro" id="IPR050793">
    <property type="entry name" value="CMP-NeuNAc_synthase"/>
</dbReference>
<dbReference type="SUPFAM" id="SSF53448">
    <property type="entry name" value="Nucleotide-diphospho-sugar transferases"/>
    <property type="match status" value="1"/>
</dbReference>
<dbReference type="PANTHER" id="PTHR21485:SF3">
    <property type="entry name" value="N-ACYLNEURAMINATE CYTIDYLYLTRANSFERASE"/>
    <property type="match status" value="1"/>
</dbReference>
<evidence type="ECO:0000313" key="1">
    <source>
        <dbReference type="Proteomes" id="UP000515160"/>
    </source>
</evidence>
<name>A0A9C6WIE5_DROAB</name>
<dbReference type="PANTHER" id="PTHR21485">
    <property type="entry name" value="HAD SUPERFAMILY MEMBERS CMAS AND KDSC"/>
    <property type="match status" value="1"/>
</dbReference>
<proteinExistence type="predicted"/>
<dbReference type="GeneID" id="117567384"/>
<keyword evidence="2" id="KW-0808">Transferase</keyword>
<dbReference type="InterPro" id="IPR029044">
    <property type="entry name" value="Nucleotide-diphossugar_trans"/>
</dbReference>
<dbReference type="Gene3D" id="3.90.550.10">
    <property type="entry name" value="Spore Coat Polysaccharide Biosynthesis Protein SpsA, Chain A"/>
    <property type="match status" value="1"/>
</dbReference>
<dbReference type="AlphaFoldDB" id="A0A9C6WIE5"/>
<accession>A0A9C6WIE5</accession>
<dbReference type="Pfam" id="PF02348">
    <property type="entry name" value="CTP_transf_3"/>
    <property type="match status" value="1"/>
</dbReference>
<dbReference type="CDD" id="cd02513">
    <property type="entry name" value="CMP-NeuAc_Synthase"/>
    <property type="match status" value="1"/>
</dbReference>
<dbReference type="RefSeq" id="XP_051860667.1">
    <property type="nucleotide sequence ID" value="XM_052004707.1"/>
</dbReference>
<gene>
    <name evidence="2" type="primary">LOC117567384</name>
</gene>
<dbReference type="CTD" id="317923"/>